<feature type="repeat" description="ANK" evidence="3">
    <location>
        <begin position="70"/>
        <end position="93"/>
    </location>
</feature>
<evidence type="ECO:0000313" key="5">
    <source>
        <dbReference type="Proteomes" id="UP000710440"/>
    </source>
</evidence>
<dbReference type="SMART" id="SM00248">
    <property type="entry name" value="ANK"/>
    <property type="match status" value="4"/>
</dbReference>
<dbReference type="RefSeq" id="XP_043127568.1">
    <property type="nucleotide sequence ID" value="XM_043271633.1"/>
</dbReference>
<keyword evidence="2 3" id="KW-0040">ANK repeat</keyword>
<dbReference type="Pfam" id="PF12796">
    <property type="entry name" value="Ank_2"/>
    <property type="match status" value="2"/>
</dbReference>
<dbReference type="GeneID" id="66936446"/>
<evidence type="ECO:0000313" key="4">
    <source>
        <dbReference type="EMBL" id="GIK04382.1"/>
    </source>
</evidence>
<feature type="repeat" description="ANK" evidence="3">
    <location>
        <begin position="109"/>
        <end position="141"/>
    </location>
</feature>
<dbReference type="PROSITE" id="PS50297">
    <property type="entry name" value="ANK_REP_REGION"/>
    <property type="match status" value="2"/>
</dbReference>
<reference evidence="4 5" key="1">
    <citation type="submission" date="2021-02" db="EMBL/GenBank/DDBJ databases">
        <title>Pan-genome distribution and transcriptional activeness of fungal secondary metabolism genes in Aspergillus section Fumigati.</title>
        <authorList>
            <person name="Takahashi H."/>
            <person name="Umemura M."/>
            <person name="Ninomiya A."/>
            <person name="Kusuya Y."/>
            <person name="Urayama S."/>
            <person name="Shimizu M."/>
            <person name="Watanabe A."/>
            <person name="Kamei K."/>
            <person name="Yaguchi T."/>
            <person name="Hagiwara D."/>
        </authorList>
    </citation>
    <scope>NUCLEOTIDE SEQUENCE [LARGE SCALE GENOMIC DNA]</scope>
    <source>
        <strain evidence="4 5">IFM 47045</strain>
    </source>
</reference>
<proteinExistence type="predicted"/>
<evidence type="ECO:0000256" key="3">
    <source>
        <dbReference type="PROSITE-ProRule" id="PRU00023"/>
    </source>
</evidence>
<organism evidence="4 5">
    <name type="scientific">Aspergillus viridinutans</name>
    <dbReference type="NCBI Taxonomy" id="75553"/>
    <lineage>
        <taxon>Eukaryota</taxon>
        <taxon>Fungi</taxon>
        <taxon>Dikarya</taxon>
        <taxon>Ascomycota</taxon>
        <taxon>Pezizomycotina</taxon>
        <taxon>Eurotiomycetes</taxon>
        <taxon>Eurotiomycetidae</taxon>
        <taxon>Eurotiales</taxon>
        <taxon>Aspergillaceae</taxon>
        <taxon>Aspergillus</taxon>
        <taxon>Aspergillus subgen. Fumigati</taxon>
    </lineage>
</organism>
<dbReference type="InterPro" id="IPR036770">
    <property type="entry name" value="Ankyrin_rpt-contain_sf"/>
</dbReference>
<dbReference type="InterPro" id="IPR002110">
    <property type="entry name" value="Ankyrin_rpt"/>
</dbReference>
<dbReference type="OrthoDB" id="4510709at2759"/>
<protein>
    <recommendedName>
        <fullName evidence="6">Ankyrin repeat protein</fullName>
    </recommendedName>
</protein>
<accession>A0A9P3C2C9</accession>
<dbReference type="SUPFAM" id="SSF48403">
    <property type="entry name" value="Ankyrin repeat"/>
    <property type="match status" value="1"/>
</dbReference>
<comment type="caution">
    <text evidence="4">The sequence shown here is derived from an EMBL/GenBank/DDBJ whole genome shotgun (WGS) entry which is preliminary data.</text>
</comment>
<evidence type="ECO:0000256" key="2">
    <source>
        <dbReference type="ARBA" id="ARBA00023043"/>
    </source>
</evidence>
<dbReference type="PROSITE" id="PS50088">
    <property type="entry name" value="ANK_REPEAT"/>
    <property type="match status" value="2"/>
</dbReference>
<dbReference type="EMBL" id="BOPL01000006">
    <property type="protein sequence ID" value="GIK04382.1"/>
    <property type="molecule type" value="Genomic_DNA"/>
</dbReference>
<name>A0A9P3C2C9_ASPVI</name>
<dbReference type="AlphaFoldDB" id="A0A9P3C2C9"/>
<dbReference type="Proteomes" id="UP000710440">
    <property type="component" value="Unassembled WGS sequence"/>
</dbReference>
<dbReference type="PRINTS" id="PR01415">
    <property type="entry name" value="ANKYRIN"/>
</dbReference>
<dbReference type="PANTHER" id="PTHR24134:SF9">
    <property type="entry name" value="ANKYRIN REPEAT AND SOCS BOX PROTEIN 8"/>
    <property type="match status" value="1"/>
</dbReference>
<dbReference type="Gene3D" id="1.25.40.20">
    <property type="entry name" value="Ankyrin repeat-containing domain"/>
    <property type="match status" value="2"/>
</dbReference>
<keyword evidence="5" id="KW-1185">Reference proteome</keyword>
<sequence>MCSVDPPHPERLLDEVDNPMNHLPALDVSAMLQMAGHRGRRPIHEAAATSEYLVAWLIEKGVDLAATTYHGESPLHIAASAKQSNIVGLLLDRYDEQEKAKLVNQRDRLGCTPLHYACRSGKRETVVLLLDAGADATIADEKGETPLHACAEFKRYRKCPPDNCSRFAEGVWHFFTDDDETLRINEIVGLLRAHGADILARDKMDRTPLEVVIANANQEMVSLLQADTMEAIKSDKTRHGSDWHLDGLAGSLGKERYIKSFKYLMDLGLDPFQEDYKQRFAVDVAAAMGKSDILALFQKKTDQISVRFAGLVNSRS</sequence>
<gene>
    <name evidence="4" type="ORF">Aspvir_008464</name>
</gene>
<evidence type="ECO:0008006" key="6">
    <source>
        <dbReference type="Google" id="ProtNLM"/>
    </source>
</evidence>
<evidence type="ECO:0000256" key="1">
    <source>
        <dbReference type="ARBA" id="ARBA00022737"/>
    </source>
</evidence>
<dbReference type="PANTHER" id="PTHR24134">
    <property type="entry name" value="ANKYRIN REPEAT-CONTAINING PROTEIN DDB_G0279043"/>
    <property type="match status" value="1"/>
</dbReference>
<keyword evidence="1" id="KW-0677">Repeat</keyword>